<proteinExistence type="predicted"/>
<name>A0A941EJJ2_9ACTN</name>
<protein>
    <submittedName>
        <fullName evidence="1">Uncharacterized protein</fullName>
    </submittedName>
</protein>
<keyword evidence="2" id="KW-1185">Reference proteome</keyword>
<evidence type="ECO:0000313" key="2">
    <source>
        <dbReference type="Proteomes" id="UP000676325"/>
    </source>
</evidence>
<reference evidence="1" key="1">
    <citation type="submission" date="2021-04" db="EMBL/GenBank/DDBJ databases">
        <title>Genome based classification of Actinospica acidithermotolerans sp. nov., an actinobacterium isolated from an Indonesian hot spring.</title>
        <authorList>
            <person name="Kusuma A.B."/>
            <person name="Putra K.E."/>
            <person name="Nafisah S."/>
            <person name="Loh J."/>
            <person name="Nouioui I."/>
            <person name="Goodfellow M."/>
        </authorList>
    </citation>
    <scope>NUCLEOTIDE SEQUENCE</scope>
    <source>
        <strain evidence="1">MGRD01-02</strain>
    </source>
</reference>
<evidence type="ECO:0000313" key="1">
    <source>
        <dbReference type="EMBL" id="MBR7830259.1"/>
    </source>
</evidence>
<accession>A0A941EJJ2</accession>
<organism evidence="1 2">
    <name type="scientific">Actinospica acidithermotolerans</name>
    <dbReference type="NCBI Taxonomy" id="2828514"/>
    <lineage>
        <taxon>Bacteria</taxon>
        <taxon>Bacillati</taxon>
        <taxon>Actinomycetota</taxon>
        <taxon>Actinomycetes</taxon>
        <taxon>Catenulisporales</taxon>
        <taxon>Actinospicaceae</taxon>
        <taxon>Actinospica</taxon>
    </lineage>
</organism>
<comment type="caution">
    <text evidence="1">The sequence shown here is derived from an EMBL/GenBank/DDBJ whole genome shotgun (WGS) entry which is preliminary data.</text>
</comment>
<sequence length="72" mass="8187">MSSQSDWQTVQNNVVNSVGKDPNWSHYYDHPQELFAEGFASWVKGGDALKNLALCNAQVAKTMEDYFERQFG</sequence>
<dbReference type="RefSeq" id="WP_212521388.1">
    <property type="nucleotide sequence ID" value="NZ_JAGSOH010000122.1"/>
</dbReference>
<dbReference type="AlphaFoldDB" id="A0A941EJJ2"/>
<gene>
    <name evidence="1" type="ORF">KDK95_28410</name>
</gene>
<dbReference type="Proteomes" id="UP000676325">
    <property type="component" value="Unassembled WGS sequence"/>
</dbReference>
<dbReference type="EMBL" id="JAGSOH010000122">
    <property type="protein sequence ID" value="MBR7830259.1"/>
    <property type="molecule type" value="Genomic_DNA"/>
</dbReference>